<keyword evidence="1" id="KW-0472">Membrane</keyword>
<dbReference type="RefSeq" id="WP_203789656.1">
    <property type="nucleotide sequence ID" value="NZ_AP024354.1"/>
</dbReference>
<feature type="transmembrane region" description="Helical" evidence="1">
    <location>
        <begin position="12"/>
        <end position="35"/>
    </location>
</feature>
<name>A0AA37FPS3_AQUAC</name>
<dbReference type="AlphaFoldDB" id="A0AA37FPS3"/>
<proteinExistence type="predicted"/>
<evidence type="ECO:0000256" key="1">
    <source>
        <dbReference type="SAM" id="Phobius"/>
    </source>
</evidence>
<feature type="transmembrane region" description="Helical" evidence="1">
    <location>
        <begin position="279"/>
        <end position="306"/>
    </location>
</feature>
<feature type="transmembrane region" description="Helical" evidence="1">
    <location>
        <begin position="351"/>
        <end position="368"/>
    </location>
</feature>
<dbReference type="Proteomes" id="UP000887228">
    <property type="component" value="Unassembled WGS sequence"/>
</dbReference>
<accession>A0AA37FPS3</accession>
<sequence>MSAVRSFLGAVWSYGVSLPLYVMWSLIVSSVRAAFDFFYPRGYRPCNELADAFVEECANRPAGQSVRLPWVDSSATHSVVMNNTGRLLSYVAIARGWFGVAVKKSGNQYQPKRTYRYYYRRSLTGNWFAEIWSVPKSGFIAAALAIPFVDMARDVMRGRTFVKQDSFSIGEWVPLPGYEGLMLLMAGLLLVICFLPRAILGRGTHFAAIAPINGGAFGGYGCAQVINWTAAMAGLSYLWLAMGAEWDVRAVVSFIISGFSAFASEFMASMVDPGPQVLLMIPVVIAVGILFGMAWTVIPAAAFWYVSLRFIAARNTKAQLEALPFNSTQAAMYLGSDFEKLAELRAPQVTLGYWVYMGLMVGIILYPIQTWMRSLF</sequence>
<feature type="transmembrane region" description="Helical" evidence="1">
    <location>
        <begin position="221"/>
        <end position="242"/>
    </location>
</feature>
<reference evidence="2 5" key="1">
    <citation type="submission" date="2021-07" db="EMBL/GenBank/DDBJ databases">
        <title>Whole genome sequencing of carbapenem-resistant Pseudomonas spp. isolated in Japan.</title>
        <authorList>
            <person name="Suzuki M."/>
            <person name="Maehana S."/>
            <person name="Kitasato H."/>
        </authorList>
    </citation>
    <scope>NUCLEOTIDE SEQUENCE</scope>
    <source>
        <strain evidence="2">KAM435</strain>
        <strain evidence="3 5">KAM436</strain>
    </source>
</reference>
<evidence type="ECO:0000313" key="2">
    <source>
        <dbReference type="EMBL" id="GIZ89879.1"/>
    </source>
</evidence>
<keyword evidence="1" id="KW-1133">Transmembrane helix</keyword>
<dbReference type="EMBL" id="BPMS01000017">
    <property type="protein sequence ID" value="GIZ89879.1"/>
    <property type="molecule type" value="Genomic_DNA"/>
</dbReference>
<comment type="caution">
    <text evidence="2">The sequence shown here is derived from an EMBL/GenBank/DDBJ whole genome shotgun (WGS) entry which is preliminary data.</text>
</comment>
<gene>
    <name evidence="2" type="ORF">KAM435_32060</name>
    <name evidence="3" type="ORF">KAM436_33300</name>
</gene>
<dbReference type="Proteomes" id="UP000887212">
    <property type="component" value="Unassembled WGS sequence"/>
</dbReference>
<feature type="transmembrane region" description="Helical" evidence="1">
    <location>
        <begin position="248"/>
        <end position="267"/>
    </location>
</feature>
<dbReference type="EMBL" id="BPMT01000017">
    <property type="protein sequence ID" value="GIZ94362.1"/>
    <property type="molecule type" value="Genomic_DNA"/>
</dbReference>
<evidence type="ECO:0000313" key="3">
    <source>
        <dbReference type="EMBL" id="GIZ94362.1"/>
    </source>
</evidence>
<evidence type="ECO:0000313" key="4">
    <source>
        <dbReference type="Proteomes" id="UP000887212"/>
    </source>
</evidence>
<keyword evidence="1" id="KW-0812">Transmembrane</keyword>
<evidence type="ECO:0000313" key="5">
    <source>
        <dbReference type="Proteomes" id="UP000887228"/>
    </source>
</evidence>
<feature type="transmembrane region" description="Helical" evidence="1">
    <location>
        <begin position="127"/>
        <end position="149"/>
    </location>
</feature>
<feature type="transmembrane region" description="Helical" evidence="1">
    <location>
        <begin position="181"/>
        <end position="200"/>
    </location>
</feature>
<protein>
    <submittedName>
        <fullName evidence="2">Uncharacterized protein</fullName>
    </submittedName>
</protein>
<organism evidence="2 4">
    <name type="scientific">Aquipseudomonas alcaligenes</name>
    <name type="common">Pseudomonas alcaligenes</name>
    <dbReference type="NCBI Taxonomy" id="43263"/>
    <lineage>
        <taxon>Bacteria</taxon>
        <taxon>Pseudomonadati</taxon>
        <taxon>Pseudomonadota</taxon>
        <taxon>Gammaproteobacteria</taxon>
        <taxon>Pseudomonadales</taxon>
        <taxon>Pseudomonadaceae</taxon>
        <taxon>Aquipseudomonas</taxon>
    </lineage>
</organism>